<gene>
    <name evidence="2" type="ORF">BJ508DRAFT_24409</name>
</gene>
<feature type="region of interest" description="Disordered" evidence="1">
    <location>
        <begin position="1"/>
        <end position="79"/>
    </location>
</feature>
<accession>A0A3N4HRL7</accession>
<reference evidence="2 3" key="1">
    <citation type="journal article" date="2018" name="Nat. Ecol. Evol.">
        <title>Pezizomycetes genomes reveal the molecular basis of ectomycorrhizal truffle lifestyle.</title>
        <authorList>
            <person name="Murat C."/>
            <person name="Payen T."/>
            <person name="Noel B."/>
            <person name="Kuo A."/>
            <person name="Morin E."/>
            <person name="Chen J."/>
            <person name="Kohler A."/>
            <person name="Krizsan K."/>
            <person name="Balestrini R."/>
            <person name="Da Silva C."/>
            <person name="Montanini B."/>
            <person name="Hainaut M."/>
            <person name="Levati E."/>
            <person name="Barry K.W."/>
            <person name="Belfiori B."/>
            <person name="Cichocki N."/>
            <person name="Clum A."/>
            <person name="Dockter R.B."/>
            <person name="Fauchery L."/>
            <person name="Guy J."/>
            <person name="Iotti M."/>
            <person name="Le Tacon F."/>
            <person name="Lindquist E.A."/>
            <person name="Lipzen A."/>
            <person name="Malagnac F."/>
            <person name="Mello A."/>
            <person name="Molinier V."/>
            <person name="Miyauchi S."/>
            <person name="Poulain J."/>
            <person name="Riccioni C."/>
            <person name="Rubini A."/>
            <person name="Sitrit Y."/>
            <person name="Splivallo R."/>
            <person name="Traeger S."/>
            <person name="Wang M."/>
            <person name="Zifcakova L."/>
            <person name="Wipf D."/>
            <person name="Zambonelli A."/>
            <person name="Paolocci F."/>
            <person name="Nowrousian M."/>
            <person name="Ottonello S."/>
            <person name="Baldrian P."/>
            <person name="Spatafora J.W."/>
            <person name="Henrissat B."/>
            <person name="Nagy L.G."/>
            <person name="Aury J.M."/>
            <person name="Wincker P."/>
            <person name="Grigoriev I.V."/>
            <person name="Bonfante P."/>
            <person name="Martin F.M."/>
        </authorList>
    </citation>
    <scope>NUCLEOTIDE SEQUENCE [LARGE SCALE GENOMIC DNA]</scope>
    <source>
        <strain evidence="2 3">RN42</strain>
    </source>
</reference>
<proteinExistence type="predicted"/>
<organism evidence="2 3">
    <name type="scientific">Ascobolus immersus RN42</name>
    <dbReference type="NCBI Taxonomy" id="1160509"/>
    <lineage>
        <taxon>Eukaryota</taxon>
        <taxon>Fungi</taxon>
        <taxon>Dikarya</taxon>
        <taxon>Ascomycota</taxon>
        <taxon>Pezizomycotina</taxon>
        <taxon>Pezizomycetes</taxon>
        <taxon>Pezizales</taxon>
        <taxon>Ascobolaceae</taxon>
        <taxon>Ascobolus</taxon>
    </lineage>
</organism>
<evidence type="ECO:0000313" key="2">
    <source>
        <dbReference type="EMBL" id="RPA75138.1"/>
    </source>
</evidence>
<dbReference type="EMBL" id="ML119771">
    <property type="protein sequence ID" value="RPA75138.1"/>
    <property type="molecule type" value="Genomic_DNA"/>
</dbReference>
<feature type="compositionally biased region" description="Basic and acidic residues" evidence="1">
    <location>
        <begin position="31"/>
        <end position="68"/>
    </location>
</feature>
<evidence type="ECO:0000313" key="3">
    <source>
        <dbReference type="Proteomes" id="UP000275078"/>
    </source>
</evidence>
<protein>
    <submittedName>
        <fullName evidence="2">Uncharacterized protein</fullName>
    </submittedName>
</protein>
<sequence>MSQHMIDLGAEDQSSEIARQKNAPEEEPEAEYDRGTHGTSDRESSKTDTRAIDNGTERGTTEKTEKATTTEIGRIPKSVAPRLDSVKHRFQRYPPHQLSQGRNHHTLPLARTSATQQWSRRQQIPHKISRLLPIGPSKLKQHWLRFRRHRASMQPHGAAYFIRAS</sequence>
<name>A0A3N4HRL7_ASCIM</name>
<keyword evidence="3" id="KW-1185">Reference proteome</keyword>
<dbReference type="Proteomes" id="UP000275078">
    <property type="component" value="Unassembled WGS sequence"/>
</dbReference>
<dbReference type="AlphaFoldDB" id="A0A3N4HRL7"/>
<evidence type="ECO:0000256" key="1">
    <source>
        <dbReference type="SAM" id="MobiDB-lite"/>
    </source>
</evidence>